<keyword evidence="6 8" id="KW-0560">Oxidoreductase</keyword>
<dbReference type="Proteomes" id="UP001500449">
    <property type="component" value="Unassembled WGS sequence"/>
</dbReference>
<keyword evidence="3" id="KW-0479">Metal-binding</keyword>
<gene>
    <name evidence="10" type="ORF">GCM10009836_00430</name>
</gene>
<comment type="similarity">
    <text evidence="2 8">Belongs to the extradiol ring-cleavage dioxygenase family.</text>
</comment>
<evidence type="ECO:0000256" key="6">
    <source>
        <dbReference type="ARBA" id="ARBA00023002"/>
    </source>
</evidence>
<feature type="domain" description="VOC" evidence="9">
    <location>
        <begin position="5"/>
        <end position="122"/>
    </location>
</feature>
<keyword evidence="11" id="KW-1185">Reference proteome</keyword>
<dbReference type="Pfam" id="PF00903">
    <property type="entry name" value="Glyoxalase"/>
    <property type="match status" value="2"/>
</dbReference>
<feature type="domain" description="VOC" evidence="9">
    <location>
        <begin position="142"/>
        <end position="255"/>
    </location>
</feature>
<organism evidence="10 11">
    <name type="scientific">Pseudonocardia ailaonensis</name>
    <dbReference type="NCBI Taxonomy" id="367279"/>
    <lineage>
        <taxon>Bacteria</taxon>
        <taxon>Bacillati</taxon>
        <taxon>Actinomycetota</taxon>
        <taxon>Actinomycetes</taxon>
        <taxon>Pseudonocardiales</taxon>
        <taxon>Pseudonocardiaceae</taxon>
        <taxon>Pseudonocardia</taxon>
    </lineage>
</organism>
<accession>A0ABN2MH13</accession>
<comment type="caution">
    <text evidence="10">The sequence shown here is derived from an EMBL/GenBank/DDBJ whole genome shotgun (WGS) entry which is preliminary data.</text>
</comment>
<dbReference type="EMBL" id="BAAAQK010000001">
    <property type="protein sequence ID" value="GAA1826764.1"/>
    <property type="molecule type" value="Genomic_DNA"/>
</dbReference>
<evidence type="ECO:0000256" key="2">
    <source>
        <dbReference type="ARBA" id="ARBA00008784"/>
    </source>
</evidence>
<name>A0ABN2MH13_9PSEU</name>
<dbReference type="InterPro" id="IPR000486">
    <property type="entry name" value="Xdiol_ring_cleave_dOase_1/2"/>
</dbReference>
<keyword evidence="7 8" id="KW-0408">Iron</keyword>
<comment type="cofactor">
    <cofactor evidence="1 8">
        <name>Fe(2+)</name>
        <dbReference type="ChEBI" id="CHEBI:29033"/>
    </cofactor>
</comment>
<protein>
    <submittedName>
        <fullName evidence="10">VOC family protein</fullName>
    </submittedName>
</protein>
<keyword evidence="4 8" id="KW-0058">Aromatic hydrocarbons catabolism</keyword>
<evidence type="ECO:0000256" key="3">
    <source>
        <dbReference type="ARBA" id="ARBA00022723"/>
    </source>
</evidence>
<dbReference type="PROSITE" id="PS00082">
    <property type="entry name" value="EXTRADIOL_DIOXYGENAS"/>
    <property type="match status" value="1"/>
</dbReference>
<dbReference type="Gene3D" id="3.10.180.10">
    <property type="entry name" value="2,3-Dihydroxybiphenyl 1,2-Dioxygenase, domain 1"/>
    <property type="match status" value="2"/>
</dbReference>
<evidence type="ECO:0000259" key="9">
    <source>
        <dbReference type="PROSITE" id="PS51819"/>
    </source>
</evidence>
<dbReference type="PROSITE" id="PS51819">
    <property type="entry name" value="VOC"/>
    <property type="match status" value="2"/>
</dbReference>
<evidence type="ECO:0000256" key="7">
    <source>
        <dbReference type="ARBA" id="ARBA00023004"/>
    </source>
</evidence>
<dbReference type="InterPro" id="IPR037523">
    <property type="entry name" value="VOC_core"/>
</dbReference>
<dbReference type="InterPro" id="IPR004360">
    <property type="entry name" value="Glyas_Fos-R_dOase_dom"/>
</dbReference>
<dbReference type="InterPro" id="IPR029068">
    <property type="entry name" value="Glyas_Bleomycin-R_OHBP_Dase"/>
</dbReference>
<proteinExistence type="inferred from homology"/>
<evidence type="ECO:0000256" key="8">
    <source>
        <dbReference type="RuleBase" id="RU000683"/>
    </source>
</evidence>
<evidence type="ECO:0000256" key="1">
    <source>
        <dbReference type="ARBA" id="ARBA00001954"/>
    </source>
</evidence>
<evidence type="ECO:0000313" key="10">
    <source>
        <dbReference type="EMBL" id="GAA1826764.1"/>
    </source>
</evidence>
<evidence type="ECO:0000313" key="11">
    <source>
        <dbReference type="Proteomes" id="UP001500449"/>
    </source>
</evidence>
<dbReference type="CDD" id="cd07252">
    <property type="entry name" value="BphC1-RGP6_N_like"/>
    <property type="match status" value="1"/>
</dbReference>
<dbReference type="SUPFAM" id="SSF54593">
    <property type="entry name" value="Glyoxalase/Bleomycin resistance protein/Dihydroxybiphenyl dioxygenase"/>
    <property type="match status" value="1"/>
</dbReference>
<dbReference type="RefSeq" id="WP_344411424.1">
    <property type="nucleotide sequence ID" value="NZ_BAAAQK010000001.1"/>
</dbReference>
<evidence type="ECO:0000256" key="5">
    <source>
        <dbReference type="ARBA" id="ARBA00022964"/>
    </source>
</evidence>
<evidence type="ECO:0000256" key="4">
    <source>
        <dbReference type="ARBA" id="ARBA00022797"/>
    </source>
</evidence>
<sequence length="289" mass="31777">MGIRRLGYVGLDVTDIDAWTELLGRTLGVGVTADKIGSQEVLLAELDEFRYRLALYPAAEDVPRQIGWIVDSPAELDRLTRRLEEAGYPVADGTPEEAELRGATRLRWFTDPGGYRVELAVGEAKVRSAPARPADGGRGITGLGHLVLAGPALAELRDLYETVLEFRLTDYRAPGLYFYRCNRTHHSIALARADSPSIHHLELEHESLDDVGRSYDRALADEVPISISLGRHMNDKAISFYVRNPSGFHLEIGCGGIEVGDDWVPHDFGTSDVWGHHHTAANPFAGPTS</sequence>
<reference evidence="10 11" key="1">
    <citation type="journal article" date="2019" name="Int. J. Syst. Evol. Microbiol.">
        <title>The Global Catalogue of Microorganisms (GCM) 10K type strain sequencing project: providing services to taxonomists for standard genome sequencing and annotation.</title>
        <authorList>
            <consortium name="The Broad Institute Genomics Platform"/>
            <consortium name="The Broad Institute Genome Sequencing Center for Infectious Disease"/>
            <person name="Wu L."/>
            <person name="Ma J."/>
        </authorList>
    </citation>
    <scope>NUCLEOTIDE SEQUENCE [LARGE SCALE GENOMIC DNA]</scope>
    <source>
        <strain evidence="10 11">JCM 16009</strain>
    </source>
</reference>
<keyword evidence="5 8" id="KW-0223">Dioxygenase</keyword>